<feature type="transmembrane region" description="Helical" evidence="1">
    <location>
        <begin position="162"/>
        <end position="183"/>
    </location>
</feature>
<feature type="transmembrane region" description="Helical" evidence="1">
    <location>
        <begin position="203"/>
        <end position="223"/>
    </location>
</feature>
<feature type="transmembrane region" description="Helical" evidence="1">
    <location>
        <begin position="99"/>
        <end position="119"/>
    </location>
</feature>
<dbReference type="EMBL" id="CAFBMO010000047">
    <property type="protein sequence ID" value="CAB4911112.1"/>
    <property type="molecule type" value="Genomic_DNA"/>
</dbReference>
<proteinExistence type="predicted"/>
<dbReference type="NCBIfam" id="NF038065">
    <property type="entry name" value="Pr6Pr"/>
    <property type="match status" value="1"/>
</dbReference>
<feature type="transmembrane region" description="Helical" evidence="1">
    <location>
        <begin position="139"/>
        <end position="155"/>
    </location>
</feature>
<feature type="transmembrane region" description="Helical" evidence="1">
    <location>
        <begin position="67"/>
        <end position="87"/>
    </location>
</feature>
<feature type="transmembrane region" description="Helical" evidence="1">
    <location>
        <begin position="21"/>
        <end position="40"/>
    </location>
</feature>
<keyword evidence="1" id="KW-0472">Membrane</keyword>
<evidence type="ECO:0000313" key="3">
    <source>
        <dbReference type="EMBL" id="CAB4911112.1"/>
    </source>
</evidence>
<evidence type="ECO:0000256" key="1">
    <source>
        <dbReference type="SAM" id="Phobius"/>
    </source>
</evidence>
<organism evidence="3">
    <name type="scientific">freshwater metagenome</name>
    <dbReference type="NCBI Taxonomy" id="449393"/>
    <lineage>
        <taxon>unclassified sequences</taxon>
        <taxon>metagenomes</taxon>
        <taxon>ecological metagenomes</taxon>
    </lineage>
</organism>
<keyword evidence="1" id="KW-1133">Transmembrane helix</keyword>
<evidence type="ECO:0000313" key="2">
    <source>
        <dbReference type="EMBL" id="CAB4622431.1"/>
    </source>
</evidence>
<dbReference type="EMBL" id="CAEZVB010000039">
    <property type="protein sequence ID" value="CAB4622431.1"/>
    <property type="molecule type" value="Genomic_DNA"/>
</dbReference>
<accession>A0A6J7GTM4</accession>
<sequence length="234" mass="26115">MTADVHTAPSPTAQTFFGLNALLAWIGPIIAFFVTLFGLYPNTNTNPTLFGFNSEGLSGVIGRVSDYFSYFTHWSNILVAIVLTLIWRGSPHIHSKWFAVLRLDSLIMITVTGLIFAIVLAPSMELRGWEYASNALEHYITPILTVLVFIVFGPRRQLNYRFVLPALILPLTWVVFALIRGAIIHAYPYGFVNAAEWGYGTVFLNLVGVVIVGILFGLMFVAIDRFASKRQRAK</sequence>
<name>A0A6J7GTM4_9ZZZZ</name>
<dbReference type="InterPro" id="IPR049713">
    <property type="entry name" value="Pr6Pr-like"/>
</dbReference>
<dbReference type="AlphaFoldDB" id="A0A6J7GTM4"/>
<reference evidence="3" key="1">
    <citation type="submission" date="2020-05" db="EMBL/GenBank/DDBJ databases">
        <authorList>
            <person name="Chiriac C."/>
            <person name="Salcher M."/>
            <person name="Ghai R."/>
            <person name="Kavagutti S V."/>
        </authorList>
    </citation>
    <scope>NUCLEOTIDE SEQUENCE</scope>
</reference>
<protein>
    <submittedName>
        <fullName evidence="3">Unannotated protein</fullName>
    </submittedName>
</protein>
<gene>
    <name evidence="2" type="ORF">UFOPK1908_00916</name>
    <name evidence="3" type="ORF">UFOPK3576_01125</name>
</gene>
<keyword evidence="1" id="KW-0812">Transmembrane</keyword>